<gene>
    <name evidence="1" type="ORF">BPAG_LOCUS12374</name>
</gene>
<dbReference type="WBParaSite" id="BPAG_0001241201-mRNA-1">
    <property type="protein sequence ID" value="BPAG_0001241201-mRNA-1"/>
    <property type="gene ID" value="BPAG_0001241201"/>
</dbReference>
<accession>A0A0N4TUE8</accession>
<dbReference type="EMBL" id="UZAD01013288">
    <property type="protein sequence ID" value="VDN93560.1"/>
    <property type="molecule type" value="Genomic_DNA"/>
</dbReference>
<reference evidence="1 2" key="2">
    <citation type="submission" date="2018-11" db="EMBL/GenBank/DDBJ databases">
        <authorList>
            <consortium name="Pathogen Informatics"/>
        </authorList>
    </citation>
    <scope>NUCLEOTIDE SEQUENCE [LARGE SCALE GENOMIC DNA]</scope>
</reference>
<keyword evidence="2" id="KW-1185">Reference proteome</keyword>
<evidence type="ECO:0000313" key="3">
    <source>
        <dbReference type="WBParaSite" id="BPAG_0001241201-mRNA-1"/>
    </source>
</evidence>
<protein>
    <submittedName>
        <fullName evidence="1 3">Uncharacterized protein</fullName>
    </submittedName>
</protein>
<name>A0A0N4TUE8_BRUPA</name>
<evidence type="ECO:0000313" key="2">
    <source>
        <dbReference type="Proteomes" id="UP000278627"/>
    </source>
</evidence>
<organism evidence="3">
    <name type="scientific">Brugia pahangi</name>
    <name type="common">Filarial nematode worm</name>
    <dbReference type="NCBI Taxonomy" id="6280"/>
    <lineage>
        <taxon>Eukaryota</taxon>
        <taxon>Metazoa</taxon>
        <taxon>Ecdysozoa</taxon>
        <taxon>Nematoda</taxon>
        <taxon>Chromadorea</taxon>
        <taxon>Rhabditida</taxon>
        <taxon>Spirurina</taxon>
        <taxon>Spiruromorpha</taxon>
        <taxon>Filarioidea</taxon>
        <taxon>Onchocercidae</taxon>
        <taxon>Brugia</taxon>
    </lineage>
</organism>
<dbReference type="AlphaFoldDB" id="A0A0N4TUE8"/>
<reference evidence="3" key="1">
    <citation type="submission" date="2017-02" db="UniProtKB">
        <authorList>
            <consortium name="WormBaseParasite"/>
        </authorList>
    </citation>
    <scope>IDENTIFICATION</scope>
</reference>
<evidence type="ECO:0000313" key="1">
    <source>
        <dbReference type="EMBL" id="VDN93560.1"/>
    </source>
</evidence>
<dbReference type="Proteomes" id="UP000278627">
    <property type="component" value="Unassembled WGS sequence"/>
</dbReference>
<proteinExistence type="predicted"/>
<sequence>MLNYSSTYMIIVTFMAILPFKDNNNNNNNNWKYCYYHLENCE</sequence>